<accession>A0ACC1JXU6</accession>
<evidence type="ECO:0000313" key="1">
    <source>
        <dbReference type="EMBL" id="KAJ2769406.1"/>
    </source>
</evidence>
<name>A0ACC1JXU6_9FUNG</name>
<reference evidence="1" key="1">
    <citation type="submission" date="2022-07" db="EMBL/GenBank/DDBJ databases">
        <title>Phylogenomic reconstructions and comparative analyses of Kickxellomycotina fungi.</title>
        <authorList>
            <person name="Reynolds N.K."/>
            <person name="Stajich J.E."/>
            <person name="Barry K."/>
            <person name="Grigoriev I.V."/>
            <person name="Crous P."/>
            <person name="Smith M.E."/>
        </authorList>
    </citation>
    <scope>NUCLEOTIDE SEQUENCE</scope>
    <source>
        <strain evidence="1">CBS 109366</strain>
    </source>
</reference>
<evidence type="ECO:0000313" key="2">
    <source>
        <dbReference type="Proteomes" id="UP001140234"/>
    </source>
</evidence>
<feature type="non-terminal residue" evidence="1">
    <location>
        <position position="1"/>
    </location>
</feature>
<organism evidence="1 2">
    <name type="scientific">Coemansia nantahalensis</name>
    <dbReference type="NCBI Taxonomy" id="2789366"/>
    <lineage>
        <taxon>Eukaryota</taxon>
        <taxon>Fungi</taxon>
        <taxon>Fungi incertae sedis</taxon>
        <taxon>Zoopagomycota</taxon>
        <taxon>Kickxellomycotina</taxon>
        <taxon>Kickxellomycetes</taxon>
        <taxon>Kickxellales</taxon>
        <taxon>Kickxellaceae</taxon>
        <taxon>Coemansia</taxon>
    </lineage>
</organism>
<dbReference type="Proteomes" id="UP001140234">
    <property type="component" value="Unassembled WGS sequence"/>
</dbReference>
<dbReference type="EMBL" id="JANBUJ010000945">
    <property type="protein sequence ID" value="KAJ2769406.1"/>
    <property type="molecule type" value="Genomic_DNA"/>
</dbReference>
<protein>
    <submittedName>
        <fullName evidence="1">Uncharacterized protein</fullName>
    </submittedName>
</protein>
<comment type="caution">
    <text evidence="1">The sequence shown here is derived from an EMBL/GenBank/DDBJ whole genome shotgun (WGS) entry which is preliminary data.</text>
</comment>
<sequence length="242" mass="25363">RGYVYAQSIFVHPGYSSIAHSDNIAVLTLPHALENATDSHVKIITKPNTAEKSAYAAVGWGSTSSDGVENYPNRIQQVRLAVGSKSTCTDIWASYSNLTNSLCLQPTKSSSNVCTGDGLLVKVADDGTVGLAGVLNMVAAKRNVPADRCDQSGVVDYFTTLGNYISWLTQITPLKESDVVSIESFSYGAASAHDMDESSESASERGGLDHLESSHSGAASRHSTLIAAAAAITLAALGMSFA</sequence>
<proteinExistence type="predicted"/>
<keyword evidence="2" id="KW-1185">Reference proteome</keyword>
<gene>
    <name evidence="1" type="ORF">IWQ57_003120</name>
</gene>